<dbReference type="RefSeq" id="WP_123890473.1">
    <property type="nucleotide sequence ID" value="NZ_RKKU01000019.1"/>
</dbReference>
<keyword evidence="7 11" id="KW-1133">Transmembrane helix</keyword>
<evidence type="ECO:0000259" key="12">
    <source>
        <dbReference type="Pfam" id="PF12019"/>
    </source>
</evidence>
<gene>
    <name evidence="13" type="ORF">EF096_14135</name>
</gene>
<dbReference type="EMBL" id="RKKU01000019">
    <property type="protein sequence ID" value="ROZ82904.1"/>
    <property type="molecule type" value="Genomic_DNA"/>
</dbReference>
<dbReference type="InterPro" id="IPR022346">
    <property type="entry name" value="T2SS_GspH"/>
</dbReference>
<evidence type="ECO:0000256" key="9">
    <source>
        <dbReference type="ARBA" id="ARBA00025772"/>
    </source>
</evidence>
<keyword evidence="3" id="KW-1003">Cell membrane</keyword>
<reference evidence="13 14" key="1">
    <citation type="submission" date="2018-11" db="EMBL/GenBank/DDBJ databases">
        <authorList>
            <person name="Jang G.I."/>
            <person name="Hwang C.Y."/>
        </authorList>
    </citation>
    <scope>NUCLEOTIDE SEQUENCE [LARGE SCALE GENOMIC DNA]</scope>
    <source>
        <strain evidence="13 14">SSM26</strain>
    </source>
</reference>
<keyword evidence="14" id="KW-1185">Reference proteome</keyword>
<dbReference type="Pfam" id="PF07963">
    <property type="entry name" value="N_methyl"/>
    <property type="match status" value="1"/>
</dbReference>
<dbReference type="NCBIfam" id="TIGR02532">
    <property type="entry name" value="IV_pilin_GFxxxE"/>
    <property type="match status" value="1"/>
</dbReference>
<evidence type="ECO:0000313" key="13">
    <source>
        <dbReference type="EMBL" id="ROZ82904.1"/>
    </source>
</evidence>
<feature type="domain" description="General secretion pathway GspH" evidence="12">
    <location>
        <begin position="43"/>
        <end position="141"/>
    </location>
</feature>
<comment type="subcellular location">
    <subcellularLocation>
        <location evidence="1">Cell inner membrane</location>
        <topology evidence="1">Single-pass membrane protein</topology>
    </subcellularLocation>
</comment>
<dbReference type="Gene3D" id="3.55.40.10">
    <property type="entry name" value="minor pseudopilin epsh domain"/>
    <property type="match status" value="1"/>
</dbReference>
<evidence type="ECO:0000256" key="8">
    <source>
        <dbReference type="ARBA" id="ARBA00023136"/>
    </source>
</evidence>
<accession>A0ABX9XFN8</accession>
<organism evidence="13 14">
    <name type="scientific">Pseudomonas neustonica</name>
    <dbReference type="NCBI Taxonomy" id="2487346"/>
    <lineage>
        <taxon>Bacteria</taxon>
        <taxon>Pseudomonadati</taxon>
        <taxon>Pseudomonadota</taxon>
        <taxon>Gammaproteobacteria</taxon>
        <taxon>Pseudomonadales</taxon>
        <taxon>Pseudomonadaceae</taxon>
        <taxon>Pseudomonas</taxon>
    </lineage>
</organism>
<dbReference type="Proteomes" id="UP000275199">
    <property type="component" value="Unassembled WGS sequence"/>
</dbReference>
<evidence type="ECO:0000256" key="1">
    <source>
        <dbReference type="ARBA" id="ARBA00004377"/>
    </source>
</evidence>
<keyword evidence="5" id="KW-0997">Cell inner membrane</keyword>
<keyword evidence="4" id="KW-0488">Methylation</keyword>
<dbReference type="Pfam" id="PF12019">
    <property type="entry name" value="GspH"/>
    <property type="match status" value="1"/>
</dbReference>
<protein>
    <recommendedName>
        <fullName evidence="2">Type II secretion system protein H</fullName>
    </recommendedName>
    <alternativeName>
        <fullName evidence="10">General secretion pathway protein H</fullName>
    </alternativeName>
</protein>
<keyword evidence="8 11" id="KW-0472">Membrane</keyword>
<evidence type="ECO:0000256" key="5">
    <source>
        <dbReference type="ARBA" id="ARBA00022519"/>
    </source>
</evidence>
<sequence length="154" mass="16165">MRSVKGFTILELMITLVVAAIVLSLAVPSFQRTIANNAVRSTTSDLVSALNAARAESMSSRSLVTVSPVGGDWGNGWTIVHQSSVNSDDAYQLADKVRIRSDIASVIYRPEGGLTAAGSNITICHEDATVDGRRITLSFLGRATVEQIAGGCGA</sequence>
<dbReference type="SUPFAM" id="SSF54523">
    <property type="entry name" value="Pili subunits"/>
    <property type="match status" value="1"/>
</dbReference>
<dbReference type="InterPro" id="IPR012902">
    <property type="entry name" value="N_methyl_site"/>
</dbReference>
<evidence type="ECO:0000313" key="14">
    <source>
        <dbReference type="Proteomes" id="UP000275199"/>
    </source>
</evidence>
<proteinExistence type="inferred from homology"/>
<evidence type="ECO:0000256" key="2">
    <source>
        <dbReference type="ARBA" id="ARBA00021549"/>
    </source>
</evidence>
<comment type="caution">
    <text evidence="13">The sequence shown here is derived from an EMBL/GenBank/DDBJ whole genome shotgun (WGS) entry which is preliminary data.</text>
</comment>
<evidence type="ECO:0000256" key="7">
    <source>
        <dbReference type="ARBA" id="ARBA00022989"/>
    </source>
</evidence>
<evidence type="ECO:0000256" key="11">
    <source>
        <dbReference type="SAM" id="Phobius"/>
    </source>
</evidence>
<evidence type="ECO:0000256" key="4">
    <source>
        <dbReference type="ARBA" id="ARBA00022481"/>
    </source>
</evidence>
<evidence type="ECO:0000256" key="3">
    <source>
        <dbReference type="ARBA" id="ARBA00022475"/>
    </source>
</evidence>
<dbReference type="InterPro" id="IPR045584">
    <property type="entry name" value="Pilin-like"/>
</dbReference>
<comment type="similarity">
    <text evidence="9">Belongs to the GSP H family.</text>
</comment>
<keyword evidence="6 11" id="KW-0812">Transmembrane</keyword>
<name>A0ABX9XFN8_9PSED</name>
<evidence type="ECO:0000256" key="10">
    <source>
        <dbReference type="ARBA" id="ARBA00030775"/>
    </source>
</evidence>
<feature type="transmembrane region" description="Helical" evidence="11">
    <location>
        <begin position="7"/>
        <end position="27"/>
    </location>
</feature>
<evidence type="ECO:0000256" key="6">
    <source>
        <dbReference type="ARBA" id="ARBA00022692"/>
    </source>
</evidence>